<sequence>MLFLKKIILKRDISMSQSPNKLEKIKKITSSHSNLFKRIFKELNLIIKGKREIMYSDIINLIIREGYKGEIYNEIILWCNYNIRQGKYIVVIEQIKL</sequence>
<protein>
    <submittedName>
        <fullName evidence="1">Uncharacterized protein</fullName>
    </submittedName>
</protein>
<comment type="caution">
    <text evidence="1">The sequence shown here is derived from an EMBL/GenBank/DDBJ whole genome shotgun (WGS) entry which is preliminary data.</text>
</comment>
<dbReference type="AlphaFoldDB" id="X1JXV2"/>
<reference evidence="1" key="1">
    <citation type="journal article" date="2014" name="Front. Microbiol.">
        <title>High frequency of phylogenetically diverse reductive dehalogenase-homologous genes in deep subseafloor sedimentary metagenomes.</title>
        <authorList>
            <person name="Kawai M."/>
            <person name="Futagami T."/>
            <person name="Toyoda A."/>
            <person name="Takaki Y."/>
            <person name="Nishi S."/>
            <person name="Hori S."/>
            <person name="Arai W."/>
            <person name="Tsubouchi T."/>
            <person name="Morono Y."/>
            <person name="Uchiyama I."/>
            <person name="Ito T."/>
            <person name="Fujiyama A."/>
            <person name="Inagaki F."/>
            <person name="Takami H."/>
        </authorList>
    </citation>
    <scope>NUCLEOTIDE SEQUENCE</scope>
    <source>
        <strain evidence="1">Expedition CK06-06</strain>
    </source>
</reference>
<evidence type="ECO:0000313" key="1">
    <source>
        <dbReference type="EMBL" id="GAH74643.1"/>
    </source>
</evidence>
<gene>
    <name evidence="1" type="ORF">S03H2_45934</name>
</gene>
<organism evidence="1">
    <name type="scientific">marine sediment metagenome</name>
    <dbReference type="NCBI Taxonomy" id="412755"/>
    <lineage>
        <taxon>unclassified sequences</taxon>
        <taxon>metagenomes</taxon>
        <taxon>ecological metagenomes</taxon>
    </lineage>
</organism>
<dbReference type="EMBL" id="BARU01028805">
    <property type="protein sequence ID" value="GAH74643.1"/>
    <property type="molecule type" value="Genomic_DNA"/>
</dbReference>
<accession>X1JXV2</accession>
<name>X1JXV2_9ZZZZ</name>
<proteinExistence type="predicted"/>